<dbReference type="InterPro" id="IPR048278">
    <property type="entry name" value="PFN"/>
</dbReference>
<evidence type="ECO:0000313" key="2">
    <source>
        <dbReference type="Proteomes" id="UP001186944"/>
    </source>
</evidence>
<accession>A0AA88XPA8</accession>
<dbReference type="GO" id="GO:0003779">
    <property type="term" value="F:actin binding"/>
    <property type="evidence" value="ECO:0007669"/>
    <property type="project" value="InterPro"/>
</dbReference>
<dbReference type="Gene3D" id="3.30.450.30">
    <property type="entry name" value="Dynein light chain 2a, cytoplasmic"/>
    <property type="match status" value="1"/>
</dbReference>
<name>A0AA88XPA8_PINIB</name>
<organism evidence="1 2">
    <name type="scientific">Pinctada imbricata</name>
    <name type="common">Atlantic pearl-oyster</name>
    <name type="synonym">Pinctada martensii</name>
    <dbReference type="NCBI Taxonomy" id="66713"/>
    <lineage>
        <taxon>Eukaryota</taxon>
        <taxon>Metazoa</taxon>
        <taxon>Spiralia</taxon>
        <taxon>Lophotrochozoa</taxon>
        <taxon>Mollusca</taxon>
        <taxon>Bivalvia</taxon>
        <taxon>Autobranchia</taxon>
        <taxon>Pteriomorphia</taxon>
        <taxon>Pterioida</taxon>
        <taxon>Pterioidea</taxon>
        <taxon>Pteriidae</taxon>
        <taxon>Pinctada</taxon>
    </lineage>
</organism>
<dbReference type="Proteomes" id="UP001186944">
    <property type="component" value="Unassembled WGS sequence"/>
</dbReference>
<reference evidence="1" key="1">
    <citation type="submission" date="2019-08" db="EMBL/GenBank/DDBJ databases">
        <title>The improved chromosome-level genome for the pearl oyster Pinctada fucata martensii using PacBio sequencing and Hi-C.</title>
        <authorList>
            <person name="Zheng Z."/>
        </authorList>
    </citation>
    <scope>NUCLEOTIDE SEQUENCE</scope>
    <source>
        <strain evidence="1">ZZ-2019</strain>
        <tissue evidence="1">Adductor muscle</tissue>
    </source>
</reference>
<proteinExistence type="predicted"/>
<dbReference type="SUPFAM" id="SSF55770">
    <property type="entry name" value="Profilin (actin-binding protein)"/>
    <property type="match status" value="1"/>
</dbReference>
<sequence length="157" mass="17854">MEAVPEPIKPPVPVQVQVKPEKMNWIQLMQYFVGKGKITRAALYDKKGKLLAANEDPKIPQDEIISITKCLDTNYVVLNKPHFGLFFGDERYLCFRAAENTIIGRTADDFFVAHACEDVVIIAFTRIVVEPKFSCLGEVWTFARELRSRMEISAFIG</sequence>
<dbReference type="InterPro" id="IPR036140">
    <property type="entry name" value="PFN_sf"/>
</dbReference>
<evidence type="ECO:0008006" key="3">
    <source>
        <dbReference type="Google" id="ProtNLM"/>
    </source>
</evidence>
<dbReference type="AlphaFoldDB" id="A0AA88XPA8"/>
<keyword evidence="2" id="KW-1185">Reference proteome</keyword>
<gene>
    <name evidence="1" type="ORF">FSP39_001458</name>
</gene>
<protein>
    <recommendedName>
        <fullName evidence="3">Profilin</fullName>
    </recommendedName>
</protein>
<dbReference type="Pfam" id="PF00235">
    <property type="entry name" value="Profilin"/>
    <property type="match status" value="1"/>
</dbReference>
<comment type="caution">
    <text evidence="1">The sequence shown here is derived from an EMBL/GenBank/DDBJ whole genome shotgun (WGS) entry which is preliminary data.</text>
</comment>
<dbReference type="EMBL" id="VSWD01000010">
    <property type="protein sequence ID" value="KAK3089174.1"/>
    <property type="molecule type" value="Genomic_DNA"/>
</dbReference>
<evidence type="ECO:0000313" key="1">
    <source>
        <dbReference type="EMBL" id="KAK3089174.1"/>
    </source>
</evidence>